<dbReference type="PROSITE" id="PS51677">
    <property type="entry name" value="NODB"/>
    <property type="match status" value="1"/>
</dbReference>
<keyword evidence="5" id="KW-1185">Reference proteome</keyword>
<dbReference type="PANTHER" id="PTHR10587:SF133">
    <property type="entry name" value="CHITIN DEACETYLASE 1-RELATED"/>
    <property type="match status" value="1"/>
</dbReference>
<proteinExistence type="predicted"/>
<dbReference type="Proteomes" id="UP001579974">
    <property type="component" value="Unassembled WGS sequence"/>
</dbReference>
<dbReference type="CDD" id="cd10917">
    <property type="entry name" value="CE4_NodB_like_6s_7s"/>
    <property type="match status" value="1"/>
</dbReference>
<dbReference type="EMBL" id="JBDXSU010000015">
    <property type="protein sequence ID" value="MFB5191930.1"/>
    <property type="molecule type" value="Genomic_DNA"/>
</dbReference>
<comment type="caution">
    <text evidence="4">The sequence shown here is derived from an EMBL/GenBank/DDBJ whole genome shotgun (WGS) entry which is preliminary data.</text>
</comment>
<evidence type="ECO:0000256" key="1">
    <source>
        <dbReference type="ARBA" id="ARBA00022723"/>
    </source>
</evidence>
<dbReference type="InterPro" id="IPR011330">
    <property type="entry name" value="Glyco_hydro/deAcase_b/a-brl"/>
</dbReference>
<evidence type="ECO:0000256" key="2">
    <source>
        <dbReference type="ARBA" id="ARBA00022801"/>
    </source>
</evidence>
<gene>
    <name evidence="4" type="ORF">KKP3000_000719</name>
</gene>
<dbReference type="SUPFAM" id="SSF88713">
    <property type="entry name" value="Glycoside hydrolase/deacetylase"/>
    <property type="match status" value="1"/>
</dbReference>
<evidence type="ECO:0000313" key="4">
    <source>
        <dbReference type="EMBL" id="MFB5191930.1"/>
    </source>
</evidence>
<dbReference type="GO" id="GO:0016787">
    <property type="term" value="F:hydrolase activity"/>
    <property type="evidence" value="ECO:0007669"/>
    <property type="project" value="UniProtKB-KW"/>
</dbReference>
<organism evidence="4 5">
    <name type="scientific">Alicyclobacillus fastidiosus</name>
    <dbReference type="NCBI Taxonomy" id="392011"/>
    <lineage>
        <taxon>Bacteria</taxon>
        <taxon>Bacillati</taxon>
        <taxon>Bacillota</taxon>
        <taxon>Bacilli</taxon>
        <taxon>Bacillales</taxon>
        <taxon>Alicyclobacillaceae</taxon>
        <taxon>Alicyclobacillus</taxon>
    </lineage>
</organism>
<dbReference type="PANTHER" id="PTHR10587">
    <property type="entry name" value="GLYCOSYL TRANSFERASE-RELATED"/>
    <property type="match status" value="1"/>
</dbReference>
<reference evidence="4 5" key="1">
    <citation type="journal article" date="2024" name="Int. J. Mol. Sci.">
        <title>Exploration of Alicyclobacillus spp. Genome in Search of Antibiotic Resistance.</title>
        <authorList>
            <person name="Bucka-Kolendo J."/>
            <person name="Kiousi D.E."/>
            <person name="Dekowska A."/>
            <person name="Mikolajczuk-Szczyrba A."/>
            <person name="Karadedos D.M."/>
            <person name="Michael P."/>
            <person name="Galanis A."/>
            <person name="Sokolowska B."/>
        </authorList>
    </citation>
    <scope>NUCLEOTIDE SEQUENCE [LARGE SCALE GENOMIC DNA]</scope>
    <source>
        <strain evidence="4 5">KKP 3000</strain>
    </source>
</reference>
<feature type="domain" description="NodB homology" evidence="3">
    <location>
        <begin position="17"/>
        <end position="196"/>
    </location>
</feature>
<accession>A0ABV5AI23</accession>
<keyword evidence="2 4" id="KW-0378">Hydrolase</keyword>
<keyword evidence="1" id="KW-0479">Metal-binding</keyword>
<sequence>MHTNMQKQAPLLQNEQKRICLTFDDGPDLQYTPKILDILDAYGVRSSFFCIGSQVTKFPHVLRRMVRDGHIVANHSWSHPYLTKESASSVRMQLEQTSDIIEEIVGLRPRLFRPPYGDIDDTVSAQVHSLGYDIVLWDVDSVDWSGISGPNILANVLPPLQADSILLHHCAGNVRGTVDALPYLIEVAHAMGYEFVTVDALMGNSAYQLEQR</sequence>
<dbReference type="RefSeq" id="WP_275475042.1">
    <property type="nucleotide sequence ID" value="NZ_CP162940.1"/>
</dbReference>
<dbReference type="InterPro" id="IPR002509">
    <property type="entry name" value="NODB_dom"/>
</dbReference>
<name>A0ABV5AI23_9BACL</name>
<dbReference type="Gene3D" id="3.20.20.370">
    <property type="entry name" value="Glycoside hydrolase/deacetylase"/>
    <property type="match status" value="1"/>
</dbReference>
<dbReference type="Pfam" id="PF01522">
    <property type="entry name" value="Polysacc_deac_1"/>
    <property type="match status" value="1"/>
</dbReference>
<evidence type="ECO:0000259" key="3">
    <source>
        <dbReference type="PROSITE" id="PS51677"/>
    </source>
</evidence>
<protein>
    <submittedName>
        <fullName evidence="4">Polysaccharide deacetylase family protein</fullName>
        <ecNumber evidence="4">3.-.-.-</ecNumber>
    </submittedName>
</protein>
<dbReference type="EC" id="3.-.-.-" evidence="4"/>
<dbReference type="InterPro" id="IPR050248">
    <property type="entry name" value="Polysacc_deacetylase_ArnD"/>
</dbReference>
<evidence type="ECO:0000313" key="5">
    <source>
        <dbReference type="Proteomes" id="UP001579974"/>
    </source>
</evidence>